<organism evidence="1 2">
    <name type="scientific">Symbiodinium microadriaticum</name>
    <name type="common">Dinoflagellate</name>
    <name type="synonym">Zooxanthella microadriatica</name>
    <dbReference type="NCBI Taxonomy" id="2951"/>
    <lineage>
        <taxon>Eukaryota</taxon>
        <taxon>Sar</taxon>
        <taxon>Alveolata</taxon>
        <taxon>Dinophyceae</taxon>
        <taxon>Suessiales</taxon>
        <taxon>Symbiodiniaceae</taxon>
        <taxon>Symbiodinium</taxon>
    </lineage>
</organism>
<reference evidence="1 2" key="1">
    <citation type="submission" date="2016-02" db="EMBL/GenBank/DDBJ databases">
        <title>Genome analysis of coral dinoflagellate symbionts highlights evolutionary adaptations to a symbiotic lifestyle.</title>
        <authorList>
            <person name="Aranda M."/>
            <person name="Li Y."/>
            <person name="Liew Y.J."/>
            <person name="Baumgarten S."/>
            <person name="Simakov O."/>
            <person name="Wilson M."/>
            <person name="Piel J."/>
            <person name="Ashoor H."/>
            <person name="Bougouffa S."/>
            <person name="Bajic V.B."/>
            <person name="Ryu T."/>
            <person name="Ravasi T."/>
            <person name="Bayer T."/>
            <person name="Micklem G."/>
            <person name="Kim H."/>
            <person name="Bhak J."/>
            <person name="Lajeunesse T.C."/>
            <person name="Voolstra C.R."/>
        </authorList>
    </citation>
    <scope>NUCLEOTIDE SEQUENCE [LARGE SCALE GENOMIC DNA]</scope>
    <source>
        <strain evidence="1 2">CCMP2467</strain>
    </source>
</reference>
<comment type="caution">
    <text evidence="1">The sequence shown here is derived from an EMBL/GenBank/DDBJ whole genome shotgun (WGS) entry which is preliminary data.</text>
</comment>
<accession>A0A1Q9CM02</accession>
<keyword evidence="2" id="KW-1185">Reference proteome</keyword>
<name>A0A1Q9CM02_SYMMI</name>
<dbReference type="InterPro" id="IPR036525">
    <property type="entry name" value="Tubulin/FtsZ_GTPase_sf"/>
</dbReference>
<dbReference type="EMBL" id="LSRX01001079">
    <property type="protein sequence ID" value="OLP83953.1"/>
    <property type="molecule type" value="Genomic_DNA"/>
</dbReference>
<evidence type="ECO:0000313" key="1">
    <source>
        <dbReference type="EMBL" id="OLP83953.1"/>
    </source>
</evidence>
<dbReference type="Proteomes" id="UP000186817">
    <property type="component" value="Unassembled WGS sequence"/>
</dbReference>
<gene>
    <name evidence="1" type="ORF">AK812_SmicGene35230</name>
</gene>
<evidence type="ECO:0000313" key="2">
    <source>
        <dbReference type="Proteomes" id="UP000186817"/>
    </source>
</evidence>
<sequence length="307" mass="32716">MVGHTLIFPGYKDFCACATMRSVLEDDPWSDSQTMADYTFAEYRWQDGTTELACGNDSDAAVGFWCDNTGSADLVAQDVLHDGPHGNSPCRDENAAMAQHDRPDGNTCFECVNSDDIGSAVVSSDGEAVGGLCWKTCEHVRLDFAESFSAESGEPTACRGMVLFTELPDTVGVSAVWHGVWEPLPETASVSASCLGSSVGDACWELFCIEHGVQPDGQLLYRFVDLVQAVVHDWCAGNFWLLFLSDLLFASTDAATDCSQAPRAIGNRIAASDFGRLGQLAGSHTALGVGNACNRASVKRAAFVDAG</sequence>
<proteinExistence type="predicted"/>
<dbReference type="AlphaFoldDB" id="A0A1Q9CM02"/>
<dbReference type="OrthoDB" id="10272644at2759"/>
<protein>
    <submittedName>
        <fullName evidence="1">Tubulin alpha chain</fullName>
    </submittedName>
</protein>
<dbReference type="SUPFAM" id="SSF52490">
    <property type="entry name" value="Tubulin nucleotide-binding domain-like"/>
    <property type="match status" value="1"/>
</dbReference>